<reference evidence="3" key="2">
    <citation type="submission" date="2016-10" db="EMBL/GenBank/DDBJ databases">
        <authorList>
            <person name="de Groot N.N."/>
        </authorList>
    </citation>
    <scope>NUCLEOTIDE SEQUENCE [LARGE SCALE GENOMIC DNA]</scope>
    <source>
        <strain evidence="3">DSM 24204</strain>
    </source>
</reference>
<dbReference type="OrthoDB" id="9816206at2"/>
<dbReference type="Proteomes" id="UP000198883">
    <property type="component" value="Unassembled WGS sequence"/>
</dbReference>
<accession>A0A1H7WXY3</accession>
<dbReference type="AlphaFoldDB" id="A0A1H7WXY3"/>
<sequence>MELESLTHLDIKTKIYTIRNRQVMLDKDLAILYGVKNIRLREQVKRNIERFPDDFMFQLTNEEVEYMVSQNAIPSKKHLGGSLPYVFTEQGVASLSGVLTNKIAIEVNIKIMRAFVEMRKFLSQNASIFQRLETLERHQLVTDTNIDKIFQALENKKDIQKQGIFFNGQIFDAYNFVSDLIRSAKNNIVLIDNYIDDKTLTFFHKNQNVEVVIYTQRITKTLALDLEKYNQQYKKITVKINKQFHDRFLIIDDEEVYHIGASLKDLGKKVFGFSLMKDFNPKAMTLSVANKEK</sequence>
<dbReference type="GeneID" id="83543880"/>
<name>A0A1H7WXY3_9PAST</name>
<dbReference type="Pfam" id="PF10543">
    <property type="entry name" value="ORF6N"/>
    <property type="match status" value="1"/>
</dbReference>
<evidence type="ECO:0000313" key="4">
    <source>
        <dbReference type="Proteomes" id="UP000198883"/>
    </source>
</evidence>
<evidence type="ECO:0000313" key="3">
    <source>
        <dbReference type="EMBL" id="SEM25719.1"/>
    </source>
</evidence>
<evidence type="ECO:0000313" key="2">
    <source>
        <dbReference type="EMBL" id="MDP8085470.1"/>
    </source>
</evidence>
<dbReference type="EMBL" id="FOBN01000010">
    <property type="protein sequence ID" value="SEM25719.1"/>
    <property type="molecule type" value="Genomic_DNA"/>
</dbReference>
<evidence type="ECO:0000259" key="1">
    <source>
        <dbReference type="Pfam" id="PF10543"/>
    </source>
</evidence>
<reference evidence="4" key="1">
    <citation type="submission" date="2016-10" db="EMBL/GenBank/DDBJ databases">
        <authorList>
            <person name="Varghese N."/>
            <person name="Submissions S."/>
        </authorList>
    </citation>
    <scope>NUCLEOTIDE SEQUENCE [LARGE SCALE GENOMIC DNA]</scope>
    <source>
        <strain evidence="4">DSM 24204</strain>
    </source>
</reference>
<dbReference type="InterPro" id="IPR018873">
    <property type="entry name" value="KilA-N_DNA-bd_domain"/>
</dbReference>
<protein>
    <submittedName>
        <fullName evidence="3">ORF6N domain-containing protein</fullName>
    </submittedName>
</protein>
<gene>
    <name evidence="2" type="ORF">QJT92_05965</name>
    <name evidence="3" type="ORF">SAMN05444853_11024</name>
</gene>
<dbReference type="STRING" id="97481.SAMN05444853_11024"/>
<dbReference type="EMBL" id="JASAVS010000011">
    <property type="protein sequence ID" value="MDP8085470.1"/>
    <property type="molecule type" value="Genomic_DNA"/>
</dbReference>
<reference evidence="2 5" key="3">
    <citation type="journal article" date="2023" name="Front. Microbiol.">
        <title>Phylogeography and host specificity of Pasteurellaceae pathogenic to sea-farmed fish in the north-east Atlantic.</title>
        <authorList>
            <person name="Gulla S."/>
            <person name="Colquhoun D.J."/>
            <person name="Olsen A.B."/>
            <person name="Spilsberg B."/>
            <person name="Lagesen K."/>
            <person name="Aakesson C.P."/>
            <person name="Strom S."/>
            <person name="Manji F."/>
            <person name="Birkbeck T.H."/>
            <person name="Nilsen H.K."/>
        </authorList>
    </citation>
    <scope>NUCLEOTIDE SEQUENCE [LARGE SCALE GENOMIC DNA]</scope>
    <source>
        <strain evidence="2 5">VIO11850</strain>
    </source>
</reference>
<feature type="domain" description="KilA-N DNA-binding" evidence="1">
    <location>
        <begin position="14"/>
        <end position="98"/>
    </location>
</feature>
<proteinExistence type="predicted"/>
<dbReference type="Proteomes" id="UP001224812">
    <property type="component" value="Unassembled WGS sequence"/>
</dbReference>
<organism evidence="3 4">
    <name type="scientific">Phocoenobacter skyensis</name>
    <dbReference type="NCBI Taxonomy" id="97481"/>
    <lineage>
        <taxon>Bacteria</taxon>
        <taxon>Pseudomonadati</taxon>
        <taxon>Pseudomonadota</taxon>
        <taxon>Gammaproteobacteria</taxon>
        <taxon>Pasteurellales</taxon>
        <taxon>Pasteurellaceae</taxon>
        <taxon>Phocoenobacter</taxon>
    </lineage>
</organism>
<keyword evidence="5" id="KW-1185">Reference proteome</keyword>
<dbReference type="RefSeq" id="WP_090921490.1">
    <property type="nucleotide sequence ID" value="NZ_CP016180.1"/>
</dbReference>
<evidence type="ECO:0000313" key="5">
    <source>
        <dbReference type="Proteomes" id="UP001224812"/>
    </source>
</evidence>